<dbReference type="AlphaFoldDB" id="A0A010Q0R7"/>
<dbReference type="InterPro" id="IPR011059">
    <property type="entry name" value="Metal-dep_hydrolase_composite"/>
</dbReference>
<dbReference type="InterPro" id="IPR045312">
    <property type="entry name" value="PCBER-like"/>
</dbReference>
<dbReference type="SUPFAM" id="SSF51338">
    <property type="entry name" value="Composite domain of metallo-dependent hydrolases"/>
    <property type="match status" value="1"/>
</dbReference>
<keyword evidence="1" id="KW-0521">NADP</keyword>
<feature type="domain" description="NmrA-like" evidence="5">
    <location>
        <begin position="554"/>
        <end position="769"/>
    </location>
</feature>
<organism evidence="6 7">
    <name type="scientific">Colletotrichum fioriniae PJ7</name>
    <dbReference type="NCBI Taxonomy" id="1445577"/>
    <lineage>
        <taxon>Eukaryota</taxon>
        <taxon>Fungi</taxon>
        <taxon>Dikarya</taxon>
        <taxon>Ascomycota</taxon>
        <taxon>Pezizomycotina</taxon>
        <taxon>Sordariomycetes</taxon>
        <taxon>Hypocreomycetidae</taxon>
        <taxon>Glomerellales</taxon>
        <taxon>Glomerellaceae</taxon>
        <taxon>Colletotrichum</taxon>
        <taxon>Colletotrichum acutatum species complex</taxon>
    </lineage>
</organism>
<dbReference type="Gene3D" id="3.20.20.140">
    <property type="entry name" value="Metal-dependent hydrolases"/>
    <property type="match status" value="1"/>
</dbReference>
<dbReference type="PANTHER" id="PTHR47706">
    <property type="entry name" value="NMRA-LIKE FAMILY PROTEIN"/>
    <property type="match status" value="1"/>
</dbReference>
<evidence type="ECO:0008006" key="8">
    <source>
        <dbReference type="Google" id="ProtNLM"/>
    </source>
</evidence>
<dbReference type="CDD" id="cd05259">
    <property type="entry name" value="PCBER_SDR_a"/>
    <property type="match status" value="1"/>
</dbReference>
<evidence type="ECO:0000256" key="3">
    <source>
        <dbReference type="SAM" id="MobiDB-lite"/>
    </source>
</evidence>
<dbReference type="GO" id="GO:0016810">
    <property type="term" value="F:hydrolase activity, acting on carbon-nitrogen (but not peptide) bonds"/>
    <property type="evidence" value="ECO:0007669"/>
    <property type="project" value="InterPro"/>
</dbReference>
<feature type="compositionally biased region" description="Basic and acidic residues" evidence="3">
    <location>
        <begin position="529"/>
        <end position="544"/>
    </location>
</feature>
<evidence type="ECO:0000313" key="6">
    <source>
        <dbReference type="EMBL" id="EXF73362.1"/>
    </source>
</evidence>
<dbReference type="OrthoDB" id="194468at2759"/>
<dbReference type="HOGENOM" id="CLU_335862_0_0_1"/>
<protein>
    <recommendedName>
        <fullName evidence="8">Amidohydrolase</fullName>
    </recommendedName>
</protein>
<gene>
    <name evidence="6" type="ORF">CFIO01_07906</name>
</gene>
<dbReference type="InterPro" id="IPR032466">
    <property type="entry name" value="Metal_Hydrolase"/>
</dbReference>
<dbReference type="InterPro" id="IPR008030">
    <property type="entry name" value="NmrA-like"/>
</dbReference>
<dbReference type="Pfam" id="PF01979">
    <property type="entry name" value="Amidohydro_1"/>
    <property type="match status" value="2"/>
</dbReference>
<feature type="region of interest" description="Disordered" evidence="3">
    <location>
        <begin position="529"/>
        <end position="550"/>
    </location>
</feature>
<dbReference type="SUPFAM" id="SSF51735">
    <property type="entry name" value="NAD(P)-binding Rossmann-fold domains"/>
    <property type="match status" value="1"/>
</dbReference>
<dbReference type="Gene3D" id="2.30.40.10">
    <property type="entry name" value="Urease, subunit C, domain 1"/>
    <property type="match status" value="1"/>
</dbReference>
<dbReference type="InterPro" id="IPR051609">
    <property type="entry name" value="NmrA/Isoflavone_reductase-like"/>
</dbReference>
<feature type="domain" description="Amidohydrolase-related" evidence="4">
    <location>
        <begin position="306"/>
        <end position="437"/>
    </location>
</feature>
<dbReference type="InterPro" id="IPR006680">
    <property type="entry name" value="Amidohydro-rel"/>
</dbReference>
<dbReference type="Proteomes" id="UP000020467">
    <property type="component" value="Unassembled WGS sequence"/>
</dbReference>
<dbReference type="PANTHER" id="PTHR47706:SF1">
    <property type="entry name" value="CIPA-LIKE, PUTATIVE (AFU_ORTHOLOGUE AFUA_1G12460)-RELATED"/>
    <property type="match status" value="1"/>
</dbReference>
<accession>A0A010Q0R7</accession>
<dbReference type="eggNOG" id="KOG3968">
    <property type="taxonomic scope" value="Eukaryota"/>
</dbReference>
<dbReference type="SUPFAM" id="SSF51556">
    <property type="entry name" value="Metallo-dependent hydrolases"/>
    <property type="match status" value="1"/>
</dbReference>
<sequence>MTTSQATPPATGSILLKGGTLLFHNERDDVTPLRNTDILVQGNRIAKIGKAIAPPAGAQLVDCSGKIISPGFVDTHHHLWQTQLKGCHADQSIFDYIPSGYWQSHVYSPKDMFWGQLGGALEAIDAGTTFVLDHAHGNQTNEHATQALSATIASGIRSIFAYSQAPYFTKWDSKTCELSMDIMPDSSMAHIFELAKAQPYGNGRVQIGFGFDYWFLPKEAIVGIFNGLRHAGIKLFTSHYAKNPTFGANPLIHTLEAYGLIKSPSDILLSHATGLDASEKAKLAETQVAVSSTPDTEAQMGFGWPLAFSSGINYTIGVDCHTNNTSSILSLARSALQMARQREAIAETDGLDGAPQKLNLQPAGSTQDAFNAATIRGARAVLLGDEIGSLKEGKKADLVLFDAAGSVTMSCVADSDPLTAVVRHSDIRDVEAVLIDGIWRKKGGKVCPVTVPETGSTLQWTEIRDKLLESQREIQHRQKTLNMEKAKEALVAILVAYAEADGLNIKLLFDVQKRRAVEVPNVRQTHHIKPAERARAAQRPRESRSMAVSESNATKTVALAGASGNLGLRILESLLDAGFDVTVLIRRESTPIDYPVKARVVEVDYDSPESLQNALGGIDAVVSTVGKQNGLQSQFKLIDAAIAAGIKRFIPSEFGADLQNPKIRAFPTYRTKVEIEDYLEKKVRDTELTYTYVYNSVLFDEGLSLGAFANFSTRTVNIFDGGDTTFSATRITTVAQAVAAILKNLDATKNKAVRIRDLAMTPKQLLETLKALDQDHAWKAIAVNTESLVKNAEHELASGKFSPKAFAAFAMRATFAPEYALDYSRDNELLGITHMTKEEIHGVLAARLC</sequence>
<evidence type="ECO:0000313" key="7">
    <source>
        <dbReference type="Proteomes" id="UP000020467"/>
    </source>
</evidence>
<evidence type="ECO:0000259" key="5">
    <source>
        <dbReference type="Pfam" id="PF05368"/>
    </source>
</evidence>
<proteinExistence type="predicted"/>
<dbReference type="Gene3D" id="3.40.50.720">
    <property type="entry name" value="NAD(P)-binding Rossmann-like Domain"/>
    <property type="match status" value="1"/>
</dbReference>
<evidence type="ECO:0000256" key="1">
    <source>
        <dbReference type="ARBA" id="ARBA00022857"/>
    </source>
</evidence>
<evidence type="ECO:0000256" key="2">
    <source>
        <dbReference type="ARBA" id="ARBA00023002"/>
    </source>
</evidence>
<reference evidence="6 7" key="1">
    <citation type="submission" date="2014-02" db="EMBL/GenBank/DDBJ databases">
        <title>The genome sequence of Colletotrichum fioriniae PJ7.</title>
        <authorList>
            <person name="Baroncelli R."/>
            <person name="Thon M.R."/>
        </authorList>
    </citation>
    <scope>NUCLEOTIDE SEQUENCE [LARGE SCALE GENOMIC DNA]</scope>
    <source>
        <strain evidence="6 7">PJ7</strain>
    </source>
</reference>
<dbReference type="Pfam" id="PF05368">
    <property type="entry name" value="NmrA"/>
    <property type="match status" value="1"/>
</dbReference>
<name>A0A010Q0R7_9PEZI</name>
<dbReference type="KEGG" id="cfj:CFIO01_07906"/>
<dbReference type="STRING" id="1445577.A0A010Q0R7"/>
<keyword evidence="2" id="KW-0560">Oxidoreductase</keyword>
<dbReference type="EMBL" id="JARH01001068">
    <property type="protein sequence ID" value="EXF73362.1"/>
    <property type="molecule type" value="Genomic_DNA"/>
</dbReference>
<dbReference type="GO" id="GO:0016491">
    <property type="term" value="F:oxidoreductase activity"/>
    <property type="evidence" value="ECO:0007669"/>
    <property type="project" value="UniProtKB-KW"/>
</dbReference>
<dbReference type="InterPro" id="IPR036291">
    <property type="entry name" value="NAD(P)-bd_dom_sf"/>
</dbReference>
<feature type="domain" description="Amidohydrolase-related" evidence="4">
    <location>
        <begin position="67"/>
        <end position="160"/>
    </location>
</feature>
<comment type="caution">
    <text evidence="6">The sequence shown here is derived from an EMBL/GenBank/DDBJ whole genome shotgun (WGS) entry which is preliminary data.</text>
</comment>
<keyword evidence="7" id="KW-1185">Reference proteome</keyword>
<evidence type="ECO:0000259" key="4">
    <source>
        <dbReference type="Pfam" id="PF01979"/>
    </source>
</evidence>